<feature type="transmembrane region" description="Helical" evidence="7">
    <location>
        <begin position="219"/>
        <end position="237"/>
    </location>
</feature>
<dbReference type="Gene3D" id="1.10.3720.10">
    <property type="entry name" value="MetI-like"/>
    <property type="match status" value="1"/>
</dbReference>
<dbReference type="GeneID" id="75185859"/>
<feature type="domain" description="ABC transmembrane type-1" evidence="9">
    <location>
        <begin position="92"/>
        <end position="277"/>
    </location>
</feature>
<evidence type="ECO:0000313" key="10">
    <source>
        <dbReference type="EMBL" id="TGG79727.1"/>
    </source>
</evidence>
<comment type="caution">
    <text evidence="10">The sequence shown here is derived from an EMBL/GenBank/DDBJ whole genome shotgun (WGS) entry which is preliminary data.</text>
</comment>
<sequence length="287" mass="29550">MNTPAPPRRGIPGGRSSAARVRARGRRRTAAVAVLVGAVVVAGAAGPWLAPHSPTEVAAAPFAAPDTAHPLGTDHLGRDVLSRLLHGGPPVLLTTTLATAVTVVLGTTAGLLAAFVAHRRPRAEGVVMRPLDALAALPPMLALLLVLTSVPSRLGVVVAACVAGVPLSARVVRAAALPVLHRPHVELAVARGERWPWVLRYEVLPLVATTVLADAGLRFVFSLYLVGAAGFLGVGMTGTDWGTLLHEALPGAALQPYALLAPLVLIAVLAVGVNLLSDTLTRPRAEE</sequence>
<feature type="transmembrane region" description="Helical" evidence="7">
    <location>
        <begin position="257"/>
        <end position="276"/>
    </location>
</feature>
<keyword evidence="6 7" id="KW-0472">Membrane</keyword>
<feature type="compositionally biased region" description="Low complexity" evidence="8">
    <location>
        <begin position="10"/>
        <end position="20"/>
    </location>
</feature>
<feature type="transmembrane region" description="Helical" evidence="7">
    <location>
        <begin position="30"/>
        <end position="50"/>
    </location>
</feature>
<evidence type="ECO:0000256" key="2">
    <source>
        <dbReference type="ARBA" id="ARBA00022448"/>
    </source>
</evidence>
<dbReference type="RefSeq" id="WP_030407054.1">
    <property type="nucleotide sequence ID" value="NZ_CP103060.1"/>
</dbReference>
<dbReference type="InterPro" id="IPR035906">
    <property type="entry name" value="MetI-like_sf"/>
</dbReference>
<name>A0A8H1QMS0_9ACTN</name>
<feature type="transmembrane region" description="Helical" evidence="7">
    <location>
        <begin position="91"/>
        <end position="118"/>
    </location>
</feature>
<dbReference type="AlphaFoldDB" id="A0A8H1QMS0"/>
<evidence type="ECO:0000256" key="3">
    <source>
        <dbReference type="ARBA" id="ARBA00022475"/>
    </source>
</evidence>
<evidence type="ECO:0000256" key="6">
    <source>
        <dbReference type="ARBA" id="ARBA00023136"/>
    </source>
</evidence>
<keyword evidence="4 7" id="KW-0812">Transmembrane</keyword>
<dbReference type="EMBL" id="RCIY01000076">
    <property type="protein sequence ID" value="TGG79727.1"/>
    <property type="molecule type" value="Genomic_DNA"/>
</dbReference>
<evidence type="ECO:0000256" key="1">
    <source>
        <dbReference type="ARBA" id="ARBA00004651"/>
    </source>
</evidence>
<dbReference type="InterPro" id="IPR000515">
    <property type="entry name" value="MetI-like"/>
</dbReference>
<comment type="subcellular location">
    <subcellularLocation>
        <location evidence="1 7">Cell membrane</location>
        <topology evidence="1 7">Multi-pass membrane protein</topology>
    </subcellularLocation>
</comment>
<comment type="similarity">
    <text evidence="7">Belongs to the binding-protein-dependent transport system permease family.</text>
</comment>
<proteinExistence type="inferred from homology"/>
<feature type="region of interest" description="Disordered" evidence="8">
    <location>
        <begin position="1"/>
        <end position="22"/>
    </location>
</feature>
<dbReference type="CDD" id="cd06261">
    <property type="entry name" value="TM_PBP2"/>
    <property type="match status" value="1"/>
</dbReference>
<reference evidence="10 11" key="1">
    <citation type="submission" date="2018-10" db="EMBL/GenBank/DDBJ databases">
        <title>Isolation of pseudouridimycin from Streptomyces albus DSM 40763.</title>
        <authorList>
            <person name="Rosenqvist P."/>
            <person name="Metsae-Ketelae M."/>
            <person name="Virta P."/>
        </authorList>
    </citation>
    <scope>NUCLEOTIDE SEQUENCE [LARGE SCALE GENOMIC DNA]</scope>
    <source>
        <strain evidence="10 11">DSM 40763</strain>
    </source>
</reference>
<organism evidence="10 11">
    <name type="scientific">Streptomyces albus</name>
    <dbReference type="NCBI Taxonomy" id="1888"/>
    <lineage>
        <taxon>Bacteria</taxon>
        <taxon>Bacillati</taxon>
        <taxon>Actinomycetota</taxon>
        <taxon>Actinomycetes</taxon>
        <taxon>Kitasatosporales</taxon>
        <taxon>Streptomycetaceae</taxon>
        <taxon>Streptomyces</taxon>
    </lineage>
</organism>
<evidence type="ECO:0000256" key="8">
    <source>
        <dbReference type="SAM" id="MobiDB-lite"/>
    </source>
</evidence>
<keyword evidence="5 7" id="KW-1133">Transmembrane helix</keyword>
<dbReference type="Pfam" id="PF00528">
    <property type="entry name" value="BPD_transp_1"/>
    <property type="match status" value="1"/>
</dbReference>
<dbReference type="Proteomes" id="UP000298111">
    <property type="component" value="Unassembled WGS sequence"/>
</dbReference>
<evidence type="ECO:0000256" key="7">
    <source>
        <dbReference type="RuleBase" id="RU363032"/>
    </source>
</evidence>
<dbReference type="PANTHER" id="PTHR43386:SF25">
    <property type="entry name" value="PEPTIDE ABC TRANSPORTER PERMEASE PROTEIN"/>
    <property type="match status" value="1"/>
</dbReference>
<accession>A0A8H1QMS0</accession>
<gene>
    <name evidence="10" type="ORF">D8771_23650</name>
</gene>
<dbReference type="GO" id="GO:0055085">
    <property type="term" value="P:transmembrane transport"/>
    <property type="evidence" value="ECO:0007669"/>
    <property type="project" value="InterPro"/>
</dbReference>
<evidence type="ECO:0000259" key="9">
    <source>
        <dbReference type="PROSITE" id="PS50928"/>
    </source>
</evidence>
<keyword evidence="2 7" id="KW-0813">Transport</keyword>
<evidence type="ECO:0000256" key="5">
    <source>
        <dbReference type="ARBA" id="ARBA00022989"/>
    </source>
</evidence>
<dbReference type="PROSITE" id="PS50928">
    <property type="entry name" value="ABC_TM1"/>
    <property type="match status" value="1"/>
</dbReference>
<evidence type="ECO:0000256" key="4">
    <source>
        <dbReference type="ARBA" id="ARBA00022692"/>
    </source>
</evidence>
<evidence type="ECO:0000313" key="11">
    <source>
        <dbReference type="Proteomes" id="UP000298111"/>
    </source>
</evidence>
<keyword evidence="3" id="KW-1003">Cell membrane</keyword>
<dbReference type="PANTHER" id="PTHR43386">
    <property type="entry name" value="OLIGOPEPTIDE TRANSPORT SYSTEM PERMEASE PROTEIN APPC"/>
    <property type="match status" value="1"/>
</dbReference>
<dbReference type="InterPro" id="IPR050366">
    <property type="entry name" value="BP-dependent_transpt_permease"/>
</dbReference>
<dbReference type="SUPFAM" id="SSF161098">
    <property type="entry name" value="MetI-like"/>
    <property type="match status" value="1"/>
</dbReference>
<dbReference type="GO" id="GO:0005886">
    <property type="term" value="C:plasma membrane"/>
    <property type="evidence" value="ECO:0007669"/>
    <property type="project" value="UniProtKB-SubCell"/>
</dbReference>
<protein>
    <submittedName>
        <fullName evidence="10">ABC transporter permease subunit</fullName>
    </submittedName>
</protein>